<dbReference type="AlphaFoldDB" id="A0A3M6SHR2"/>
<protein>
    <recommendedName>
        <fullName evidence="1 3">Biotin carboxyl carrier protein of acetyl-CoA carboxylase</fullName>
    </recommendedName>
</protein>
<keyword evidence="2 3" id="KW-0092">Biotin</keyword>
<organism evidence="5">
    <name type="scientific">Limosilactobacillus reuteri</name>
    <name type="common">Lactobacillus reuteri</name>
    <dbReference type="NCBI Taxonomy" id="1598"/>
    <lineage>
        <taxon>Bacteria</taxon>
        <taxon>Bacillati</taxon>
        <taxon>Bacillota</taxon>
        <taxon>Bacilli</taxon>
        <taxon>Lactobacillales</taxon>
        <taxon>Lactobacillaceae</taxon>
        <taxon>Limosilactobacillus</taxon>
    </lineage>
</organism>
<reference evidence="5" key="1">
    <citation type="journal article" date="2018" name="J Appl Environ Microbiol">
        <title>The gut symbionts Lactobacillus reuteri R2lc and 2010 encode a polyketide synthase cluster that activates the mammalian aryl-hydrocarbon receptor.</title>
        <authorList>
            <person name="Ozcam M."/>
            <person name="Roos S."/>
            <person name="Van Pijkeren J.P."/>
        </authorList>
    </citation>
    <scope>NUCLEOTIDE SEQUENCE [LARGE SCALE GENOMIC DNA]</scope>
    <source>
        <strain evidence="5">R2lc</strain>
        <plasmid evidence="5">pVP-R2lc01</plasmid>
    </source>
</reference>
<keyword evidence="3" id="KW-0276">Fatty acid metabolism</keyword>
<dbReference type="Gene3D" id="2.40.50.100">
    <property type="match status" value="1"/>
</dbReference>
<evidence type="ECO:0000256" key="3">
    <source>
        <dbReference type="RuleBase" id="RU364072"/>
    </source>
</evidence>
<dbReference type="InterPro" id="IPR011053">
    <property type="entry name" value="Single_hybrid_motif"/>
</dbReference>
<evidence type="ECO:0000256" key="1">
    <source>
        <dbReference type="ARBA" id="ARBA00017562"/>
    </source>
</evidence>
<dbReference type="CDD" id="cd06850">
    <property type="entry name" value="biotinyl_domain"/>
    <property type="match status" value="1"/>
</dbReference>
<gene>
    <name evidence="5" type="ORF">C5O77_00140</name>
</gene>
<keyword evidence="3" id="KW-0443">Lipid metabolism</keyword>
<dbReference type="PANTHER" id="PTHR45266">
    <property type="entry name" value="OXALOACETATE DECARBOXYLASE ALPHA CHAIN"/>
    <property type="match status" value="1"/>
</dbReference>
<proteinExistence type="predicted"/>
<dbReference type="UniPathway" id="UPA00094"/>
<dbReference type="InterPro" id="IPR000089">
    <property type="entry name" value="Biotin_lipoyl"/>
</dbReference>
<dbReference type="GO" id="GO:0003989">
    <property type="term" value="F:acetyl-CoA carboxylase activity"/>
    <property type="evidence" value="ECO:0007669"/>
    <property type="project" value="InterPro"/>
</dbReference>
<dbReference type="Proteomes" id="UP000276940">
    <property type="component" value="Plasmid pVP-R2lc01"/>
</dbReference>
<dbReference type="GO" id="GO:0009317">
    <property type="term" value="C:acetyl-CoA carboxylase complex"/>
    <property type="evidence" value="ECO:0007669"/>
    <property type="project" value="InterPro"/>
</dbReference>
<comment type="pathway">
    <text evidence="3">Lipid metabolism; fatty acid biosynthesis.</text>
</comment>
<dbReference type="PROSITE" id="PS50968">
    <property type="entry name" value="BIOTINYL_LIPOYL"/>
    <property type="match status" value="1"/>
</dbReference>
<evidence type="ECO:0000256" key="2">
    <source>
        <dbReference type="ARBA" id="ARBA00023267"/>
    </source>
</evidence>
<dbReference type="RefSeq" id="WP_124215882.1">
    <property type="nucleotide sequence ID" value="NZ_CM011639.1"/>
</dbReference>
<sequence length="135" mass="15312">MGMLDEIKDLLEYFDSSNLQTLKYSNTKEKIFLTKGKKFINPSVQRQKVNKTTKRLDKSKTINSNLVGLCYLGKEPGSTPFFEEGEKVSKGDVICNIESMKIMNEIKAPVDGIFDKYLVNDGEVVDVDQPIVKLR</sequence>
<geneLocation type="plasmid" evidence="5">
    <name>pVP-R2lc01</name>
</geneLocation>
<dbReference type="EMBL" id="PTLS01000005">
    <property type="protein sequence ID" value="RMX27017.1"/>
    <property type="molecule type" value="Genomic_DNA"/>
</dbReference>
<dbReference type="InterPro" id="IPR001249">
    <property type="entry name" value="AcCoA_biotinCC"/>
</dbReference>
<keyword evidence="3" id="KW-0275">Fatty acid biosynthesis</keyword>
<dbReference type="Pfam" id="PF00364">
    <property type="entry name" value="Biotin_lipoyl"/>
    <property type="match status" value="1"/>
</dbReference>
<evidence type="ECO:0000313" key="5">
    <source>
        <dbReference type="EMBL" id="RMX27017.1"/>
    </source>
</evidence>
<dbReference type="PRINTS" id="PR01071">
    <property type="entry name" value="ACOABIOTINCC"/>
</dbReference>
<evidence type="ECO:0000259" key="4">
    <source>
        <dbReference type="PROSITE" id="PS50968"/>
    </source>
</evidence>
<keyword evidence="5" id="KW-0614">Plasmid</keyword>
<dbReference type="GO" id="GO:0006633">
    <property type="term" value="P:fatty acid biosynthetic process"/>
    <property type="evidence" value="ECO:0007669"/>
    <property type="project" value="UniProtKB-UniPathway"/>
</dbReference>
<dbReference type="PANTHER" id="PTHR45266:SF3">
    <property type="entry name" value="OXALOACETATE DECARBOXYLASE ALPHA CHAIN"/>
    <property type="match status" value="1"/>
</dbReference>
<accession>A0A3M6SHR2</accession>
<dbReference type="SUPFAM" id="SSF51230">
    <property type="entry name" value="Single hybrid motif"/>
    <property type="match status" value="1"/>
</dbReference>
<comment type="function">
    <text evidence="3">This protein is a component of the acetyl coenzyme A carboxylase complex; first, biotin carboxylase catalyzes the carboxylation of the carrier protein and then the transcarboxylase transfers the carboxyl group to form malonyl-CoA.</text>
</comment>
<comment type="caution">
    <text evidence="5">The sequence shown here is derived from an EMBL/GenBank/DDBJ whole genome shotgun (WGS) entry which is preliminary data.</text>
</comment>
<name>A0A3M6SHR2_LIMRT</name>
<keyword evidence="3" id="KW-0444">Lipid biosynthesis</keyword>
<feature type="domain" description="Lipoyl-binding" evidence="4">
    <location>
        <begin position="59"/>
        <end position="135"/>
    </location>
</feature>
<dbReference type="InterPro" id="IPR050709">
    <property type="entry name" value="Biotin_Carboxyl_Carrier/Decarb"/>
</dbReference>